<comment type="caution">
    <text evidence="2">The sequence shown here is derived from an EMBL/GenBank/DDBJ whole genome shotgun (WGS) entry which is preliminary data.</text>
</comment>
<dbReference type="Proteomes" id="UP001066276">
    <property type="component" value="Chromosome 2_1"/>
</dbReference>
<dbReference type="EMBL" id="JANPWB010000003">
    <property type="protein sequence ID" value="KAJ1198320.1"/>
    <property type="molecule type" value="Genomic_DNA"/>
</dbReference>
<feature type="region of interest" description="Disordered" evidence="1">
    <location>
        <begin position="83"/>
        <end position="144"/>
    </location>
</feature>
<organism evidence="2 3">
    <name type="scientific">Pleurodeles waltl</name>
    <name type="common">Iberian ribbed newt</name>
    <dbReference type="NCBI Taxonomy" id="8319"/>
    <lineage>
        <taxon>Eukaryota</taxon>
        <taxon>Metazoa</taxon>
        <taxon>Chordata</taxon>
        <taxon>Craniata</taxon>
        <taxon>Vertebrata</taxon>
        <taxon>Euteleostomi</taxon>
        <taxon>Amphibia</taxon>
        <taxon>Batrachia</taxon>
        <taxon>Caudata</taxon>
        <taxon>Salamandroidea</taxon>
        <taxon>Salamandridae</taxon>
        <taxon>Pleurodelinae</taxon>
        <taxon>Pleurodeles</taxon>
    </lineage>
</organism>
<feature type="compositionally biased region" description="Basic and acidic residues" evidence="1">
    <location>
        <begin position="131"/>
        <end position="144"/>
    </location>
</feature>
<dbReference type="AlphaFoldDB" id="A0AAV7V9S7"/>
<proteinExistence type="predicted"/>
<feature type="compositionally biased region" description="Basic residues" evidence="1">
    <location>
        <begin position="94"/>
        <end position="104"/>
    </location>
</feature>
<gene>
    <name evidence="2" type="ORF">NDU88_002162</name>
</gene>
<evidence type="ECO:0000256" key="1">
    <source>
        <dbReference type="SAM" id="MobiDB-lite"/>
    </source>
</evidence>
<name>A0AAV7V9S7_PLEWA</name>
<reference evidence="2" key="1">
    <citation type="journal article" date="2022" name="bioRxiv">
        <title>Sequencing and chromosome-scale assembly of the giantPleurodeles waltlgenome.</title>
        <authorList>
            <person name="Brown T."/>
            <person name="Elewa A."/>
            <person name="Iarovenko S."/>
            <person name="Subramanian E."/>
            <person name="Araus A.J."/>
            <person name="Petzold A."/>
            <person name="Susuki M."/>
            <person name="Suzuki K.-i.T."/>
            <person name="Hayashi T."/>
            <person name="Toyoda A."/>
            <person name="Oliveira C."/>
            <person name="Osipova E."/>
            <person name="Leigh N.D."/>
            <person name="Simon A."/>
            <person name="Yun M.H."/>
        </authorList>
    </citation>
    <scope>NUCLEOTIDE SEQUENCE</scope>
    <source>
        <strain evidence="2">20211129_DDA</strain>
        <tissue evidence="2">Liver</tissue>
    </source>
</reference>
<protein>
    <submittedName>
        <fullName evidence="2">Uncharacterized protein</fullName>
    </submittedName>
</protein>
<evidence type="ECO:0000313" key="3">
    <source>
        <dbReference type="Proteomes" id="UP001066276"/>
    </source>
</evidence>
<keyword evidence="3" id="KW-1185">Reference proteome</keyword>
<evidence type="ECO:0000313" key="2">
    <source>
        <dbReference type="EMBL" id="KAJ1198320.1"/>
    </source>
</evidence>
<sequence>MVLLAASFSSLDLFGRILTSAYACLTKHLKVEVPGGGAWGARNAQTSLLPGSRGVSVCGEPPGCLERCTHSEQGRVALLSDQRHPGLQSTGNPHNKRHIHKAARRAALPWAEGGITEPGAEGVDIPAPRWQGERFDAARGGRGA</sequence>
<accession>A0AAV7V9S7</accession>